<dbReference type="EMBL" id="JALLBG020000236">
    <property type="protein sequence ID" value="KAL3758277.1"/>
    <property type="molecule type" value="Genomic_DNA"/>
</dbReference>
<sequence length="777" mass="86374">MIRGGNYSARSNNDRHRSLISSPSDQRSLHGSMPSKTTNSLQRAPQAVGYNLKGHNIQAPLKSSPFDVKAINSSSSLDDHPRYINENDRFMHYSVRDFKARQNNTLSASSQAALYSRGSALIEATATAEVAAYICRPCDGPGSDGGTRFDNYNSAFPPIQGTSVSSHKGGDSTRGRRTSSDGGERPPPPTSPSGHVTPQNLRDNPERLAKVKTEMCAFYERGGAKNCPYGANCNYAHGKDELKFRYTTLRLMESSGQIVNANTYLARPCMTWVMTGACPFARRCPAIHDPLIAGPLECPAWLPIATAKTNAMIIVDRLAGHRDSTVHQENPLIDQSIWENCRPSQRGVVKDTVRGGVGSTRNLELVWNDTYALVCNDGMNIISGEAKKVVNVPSQKLTDLQKLCIVRLMHNGQEQFKENHHRDYIFAPTHSLHSELCMIIQTRYFFLPDVSFTIADEILRENVVKEISVDEYAELIQVVEPKVIVAHEIAFAPKGDHFANVSIWFDASPVQLEQSQIKRSRRLKQKKKAQIRNEHTHPNANGALISRTSSADFPHVIDGIEPFVSMSPANDSDETHGLVMSILEHRIDSIIIENCTSVGDHQKKRLVLRKRQLMEKFIFMNRFHEDWTWPKREGMGNVTISTKAPPGNIMPYIPLKSSKTSPCVPVWNSFVKNIGAEDDVSDVDDSKRLSIFRLLGSGIPLTNDAHPLPHILSNSNDESTPTSNSETWKEILLGVPEGGKWEAVIRVMKNKRGEESPVNIVSNGRNMPLSTIPFVQV</sequence>
<evidence type="ECO:0000259" key="7">
    <source>
        <dbReference type="PROSITE" id="PS50103"/>
    </source>
</evidence>
<dbReference type="InterPro" id="IPR045877">
    <property type="entry name" value="ZFP36-like"/>
</dbReference>
<keyword evidence="2" id="KW-0677">Repeat</keyword>
<feature type="compositionally biased region" description="Polar residues" evidence="6">
    <location>
        <begin position="192"/>
        <end position="202"/>
    </location>
</feature>
<keyword evidence="9" id="KW-1185">Reference proteome</keyword>
<name>A0ABD3M3N3_9STRA</name>
<feature type="region of interest" description="Disordered" evidence="6">
    <location>
        <begin position="525"/>
        <end position="545"/>
    </location>
</feature>
<dbReference type="Pfam" id="PF00642">
    <property type="entry name" value="zf-CCCH"/>
    <property type="match status" value="1"/>
</dbReference>
<feature type="zinc finger region" description="C3H1-type" evidence="5">
    <location>
        <begin position="210"/>
        <end position="240"/>
    </location>
</feature>
<evidence type="ECO:0000256" key="3">
    <source>
        <dbReference type="ARBA" id="ARBA00022771"/>
    </source>
</evidence>
<dbReference type="GO" id="GO:0008270">
    <property type="term" value="F:zinc ion binding"/>
    <property type="evidence" value="ECO:0007669"/>
    <property type="project" value="UniProtKB-KW"/>
</dbReference>
<feature type="region of interest" description="Disordered" evidence="6">
    <location>
        <begin position="149"/>
        <end position="202"/>
    </location>
</feature>
<evidence type="ECO:0000256" key="5">
    <source>
        <dbReference type="PROSITE-ProRule" id="PRU00723"/>
    </source>
</evidence>
<gene>
    <name evidence="8" type="ORF">ACHAWU_005358</name>
</gene>
<dbReference type="Proteomes" id="UP001530293">
    <property type="component" value="Unassembled WGS sequence"/>
</dbReference>
<keyword evidence="1 5" id="KW-0479">Metal-binding</keyword>
<feature type="domain" description="C3H1-type" evidence="7">
    <location>
        <begin position="263"/>
        <end position="291"/>
    </location>
</feature>
<protein>
    <recommendedName>
        <fullName evidence="7">C3H1-type domain-containing protein</fullName>
    </recommendedName>
</protein>
<feature type="domain" description="C3H1-type" evidence="7">
    <location>
        <begin position="210"/>
        <end position="240"/>
    </location>
</feature>
<dbReference type="PANTHER" id="PTHR12547:SF18">
    <property type="entry name" value="PROTEIN TIS11"/>
    <property type="match status" value="1"/>
</dbReference>
<accession>A0ABD3M3N3</accession>
<dbReference type="PROSITE" id="PS50103">
    <property type="entry name" value="ZF_C3H1"/>
    <property type="match status" value="2"/>
</dbReference>
<dbReference type="PANTHER" id="PTHR12547">
    <property type="entry name" value="CCCH ZINC FINGER/TIS11-RELATED"/>
    <property type="match status" value="1"/>
</dbReference>
<comment type="caution">
    <text evidence="8">The sequence shown here is derived from an EMBL/GenBank/DDBJ whole genome shotgun (WGS) entry which is preliminary data.</text>
</comment>
<feature type="compositionally biased region" description="Basic and acidic residues" evidence="6">
    <location>
        <begin position="168"/>
        <end position="184"/>
    </location>
</feature>
<evidence type="ECO:0000313" key="9">
    <source>
        <dbReference type="Proteomes" id="UP001530293"/>
    </source>
</evidence>
<evidence type="ECO:0000256" key="2">
    <source>
        <dbReference type="ARBA" id="ARBA00022737"/>
    </source>
</evidence>
<dbReference type="InterPro" id="IPR000571">
    <property type="entry name" value="Znf_CCCH"/>
</dbReference>
<evidence type="ECO:0000256" key="6">
    <source>
        <dbReference type="SAM" id="MobiDB-lite"/>
    </source>
</evidence>
<dbReference type="InterPro" id="IPR036855">
    <property type="entry name" value="Znf_CCCH_sf"/>
</dbReference>
<feature type="compositionally biased region" description="Polar residues" evidence="6">
    <location>
        <begin position="150"/>
        <end position="166"/>
    </location>
</feature>
<feature type="region of interest" description="Disordered" evidence="6">
    <location>
        <begin position="1"/>
        <end position="42"/>
    </location>
</feature>
<dbReference type="AlphaFoldDB" id="A0ABD3M3N3"/>
<proteinExistence type="predicted"/>
<dbReference type="SUPFAM" id="SSF90229">
    <property type="entry name" value="CCCH zinc finger"/>
    <property type="match status" value="1"/>
</dbReference>
<reference evidence="8 9" key="1">
    <citation type="submission" date="2024-10" db="EMBL/GenBank/DDBJ databases">
        <title>Updated reference genomes for cyclostephanoid diatoms.</title>
        <authorList>
            <person name="Roberts W.R."/>
            <person name="Alverson A.J."/>
        </authorList>
    </citation>
    <scope>NUCLEOTIDE SEQUENCE [LARGE SCALE GENOMIC DNA]</scope>
    <source>
        <strain evidence="8 9">AJA232-27</strain>
    </source>
</reference>
<keyword evidence="3 5" id="KW-0863">Zinc-finger</keyword>
<evidence type="ECO:0000313" key="8">
    <source>
        <dbReference type="EMBL" id="KAL3758277.1"/>
    </source>
</evidence>
<feature type="zinc finger region" description="C3H1-type" evidence="5">
    <location>
        <begin position="263"/>
        <end position="291"/>
    </location>
</feature>
<keyword evidence="4 5" id="KW-0862">Zinc</keyword>
<dbReference type="Gene3D" id="4.10.1000.10">
    <property type="entry name" value="Zinc finger, CCCH-type"/>
    <property type="match status" value="1"/>
</dbReference>
<evidence type="ECO:0000256" key="1">
    <source>
        <dbReference type="ARBA" id="ARBA00022723"/>
    </source>
</evidence>
<organism evidence="8 9">
    <name type="scientific">Discostella pseudostelligera</name>
    <dbReference type="NCBI Taxonomy" id="259834"/>
    <lineage>
        <taxon>Eukaryota</taxon>
        <taxon>Sar</taxon>
        <taxon>Stramenopiles</taxon>
        <taxon>Ochrophyta</taxon>
        <taxon>Bacillariophyta</taxon>
        <taxon>Coscinodiscophyceae</taxon>
        <taxon>Thalassiosirophycidae</taxon>
        <taxon>Stephanodiscales</taxon>
        <taxon>Stephanodiscaceae</taxon>
        <taxon>Discostella</taxon>
    </lineage>
</organism>
<evidence type="ECO:0000256" key="4">
    <source>
        <dbReference type="ARBA" id="ARBA00022833"/>
    </source>
</evidence>
<dbReference type="SMART" id="SM00356">
    <property type="entry name" value="ZnF_C3H1"/>
    <property type="match status" value="2"/>
</dbReference>